<dbReference type="RefSeq" id="XP_019092277.1">
    <property type="nucleotide sequence ID" value="XM_019236732.1"/>
</dbReference>
<evidence type="ECO:0000256" key="8">
    <source>
        <dbReference type="ARBA" id="ARBA00023170"/>
    </source>
</evidence>
<dbReference type="Pfam" id="PF13855">
    <property type="entry name" value="LRR_8"/>
    <property type="match status" value="1"/>
</dbReference>
<evidence type="ECO:0000313" key="15">
    <source>
        <dbReference type="RefSeq" id="XP_019092277.1"/>
    </source>
</evidence>
<keyword evidence="10" id="KW-0547">Nucleotide-binding</keyword>
<accession>A0ABM1QZT9</accession>
<keyword evidence="10" id="KW-0067">ATP-binding</keyword>
<keyword evidence="3 11" id="KW-0812">Transmembrane</keyword>
<dbReference type="InterPro" id="IPR032675">
    <property type="entry name" value="LRR_dom_sf"/>
</dbReference>
<keyword evidence="9" id="KW-0325">Glycoprotein</keyword>
<protein>
    <submittedName>
        <fullName evidence="15">Receptor-like kinase TMK4</fullName>
    </submittedName>
</protein>
<reference evidence="15" key="2">
    <citation type="submission" date="2025-08" db="UniProtKB">
        <authorList>
            <consortium name="RefSeq"/>
        </authorList>
    </citation>
    <scope>IDENTIFICATION</scope>
    <source>
        <tissue evidence="15">Leaf</tissue>
    </source>
</reference>
<feature type="domain" description="Protein kinase" evidence="13">
    <location>
        <begin position="250"/>
        <end position="290"/>
    </location>
</feature>
<evidence type="ECO:0000256" key="9">
    <source>
        <dbReference type="ARBA" id="ARBA00023180"/>
    </source>
</evidence>
<comment type="subcellular location">
    <subcellularLocation>
        <location evidence="1">Membrane</location>
        <topology evidence="1">Single-pass membrane protein</topology>
    </subcellularLocation>
</comment>
<feature type="signal peptide" evidence="12">
    <location>
        <begin position="1"/>
        <end position="25"/>
    </location>
</feature>
<name>A0ABM1QZT9_CAMSA</name>
<evidence type="ECO:0000256" key="10">
    <source>
        <dbReference type="PROSITE-ProRule" id="PRU10141"/>
    </source>
</evidence>
<dbReference type="Pfam" id="PF08263">
    <property type="entry name" value="LRRNT_2"/>
    <property type="match status" value="1"/>
</dbReference>
<dbReference type="InterPro" id="IPR052422">
    <property type="entry name" value="Auxin_Ser/Thr_Kinase"/>
</dbReference>
<dbReference type="InterPro" id="IPR011009">
    <property type="entry name" value="Kinase-like_dom_sf"/>
</dbReference>
<keyword evidence="5" id="KW-0677">Repeat</keyword>
<dbReference type="SUPFAM" id="SSF56112">
    <property type="entry name" value="Protein kinase-like (PK-like)"/>
    <property type="match status" value="1"/>
</dbReference>
<keyword evidence="4 12" id="KW-0732">Signal</keyword>
<evidence type="ECO:0000256" key="5">
    <source>
        <dbReference type="ARBA" id="ARBA00022737"/>
    </source>
</evidence>
<dbReference type="InterPro" id="IPR001611">
    <property type="entry name" value="Leu-rich_rpt"/>
</dbReference>
<feature type="transmembrane region" description="Helical" evidence="11">
    <location>
        <begin position="164"/>
        <end position="187"/>
    </location>
</feature>
<organism evidence="14 15">
    <name type="scientific">Camelina sativa</name>
    <name type="common">False flax</name>
    <name type="synonym">Myagrum sativum</name>
    <dbReference type="NCBI Taxonomy" id="90675"/>
    <lineage>
        <taxon>Eukaryota</taxon>
        <taxon>Viridiplantae</taxon>
        <taxon>Streptophyta</taxon>
        <taxon>Embryophyta</taxon>
        <taxon>Tracheophyta</taxon>
        <taxon>Spermatophyta</taxon>
        <taxon>Magnoliopsida</taxon>
        <taxon>eudicotyledons</taxon>
        <taxon>Gunneridae</taxon>
        <taxon>Pentapetalae</taxon>
        <taxon>rosids</taxon>
        <taxon>malvids</taxon>
        <taxon>Brassicales</taxon>
        <taxon>Brassicaceae</taxon>
        <taxon>Camelineae</taxon>
        <taxon>Camelina</taxon>
    </lineage>
</organism>
<gene>
    <name evidence="15" type="primary">LOC109129105</name>
</gene>
<sequence length="290" mass="31155">MEAPKSLILLFFLLFAFYFLSTSIADDGAAMLALAKSFSHPPTDWSATTSSNNYCRWTDISCISGRVSIVNLEKHGLVGFVSPTIANLTSLKSIYLNDNKLTGIIPKELTFMTSLRFIDVSNNNLTGKIPKFPASVKFIYKPGNSLMGTIAGDSSTKHGTGGSWSVLMACVITFAITIFLVFLGWVARKVVLKMRNRASDAVSDVGGSSNGHGADNVNACTDENRRDPLVLDGGIVSYSVEALREATNGFSEDNILGSGGFGVVYSGKLQDETKVAVKKMNLSSMDDTDT</sequence>
<feature type="chain" id="PRO_5046295296" evidence="12">
    <location>
        <begin position="26"/>
        <end position="290"/>
    </location>
</feature>
<evidence type="ECO:0000256" key="3">
    <source>
        <dbReference type="ARBA" id="ARBA00022692"/>
    </source>
</evidence>
<dbReference type="PANTHER" id="PTHR47986:SF10">
    <property type="entry name" value="RECEPTOR-LIKE KINASE TMK4"/>
    <property type="match status" value="1"/>
</dbReference>
<evidence type="ECO:0000256" key="7">
    <source>
        <dbReference type="ARBA" id="ARBA00023136"/>
    </source>
</evidence>
<keyword evidence="2" id="KW-0433">Leucine-rich repeat</keyword>
<dbReference type="InterPro" id="IPR000719">
    <property type="entry name" value="Prot_kinase_dom"/>
</dbReference>
<keyword evidence="6 11" id="KW-1133">Transmembrane helix</keyword>
<evidence type="ECO:0000256" key="6">
    <source>
        <dbReference type="ARBA" id="ARBA00022989"/>
    </source>
</evidence>
<dbReference type="Proteomes" id="UP000694864">
    <property type="component" value="Chromosome 15"/>
</dbReference>
<reference evidence="14" key="1">
    <citation type="journal article" date="2014" name="Nat. Commun.">
        <title>The emerging biofuel crop Camelina sativa retains a highly undifferentiated hexaploid genome structure.</title>
        <authorList>
            <person name="Kagale S."/>
            <person name="Koh C."/>
            <person name="Nixon J."/>
            <person name="Bollina V."/>
            <person name="Clarke W.E."/>
            <person name="Tuteja R."/>
            <person name="Spillane C."/>
            <person name="Robinson S.J."/>
            <person name="Links M.G."/>
            <person name="Clarke C."/>
            <person name="Higgins E.E."/>
            <person name="Huebert T."/>
            <person name="Sharpe A.G."/>
            <person name="Parkin I.A."/>
        </authorList>
    </citation>
    <scope>NUCLEOTIDE SEQUENCE [LARGE SCALE GENOMIC DNA]</scope>
    <source>
        <strain evidence="14">cv. DH55</strain>
    </source>
</reference>
<dbReference type="SUPFAM" id="SSF52058">
    <property type="entry name" value="L domain-like"/>
    <property type="match status" value="1"/>
</dbReference>
<dbReference type="PANTHER" id="PTHR47986">
    <property type="entry name" value="OSJNBA0070M12.3 PROTEIN"/>
    <property type="match status" value="1"/>
</dbReference>
<dbReference type="InterPro" id="IPR017441">
    <property type="entry name" value="Protein_kinase_ATP_BS"/>
</dbReference>
<evidence type="ECO:0000313" key="14">
    <source>
        <dbReference type="Proteomes" id="UP000694864"/>
    </source>
</evidence>
<dbReference type="Gene3D" id="3.30.200.20">
    <property type="entry name" value="Phosphorylase Kinase, domain 1"/>
    <property type="match status" value="1"/>
</dbReference>
<keyword evidence="7 11" id="KW-0472">Membrane</keyword>
<keyword evidence="8" id="KW-0675">Receptor</keyword>
<dbReference type="InterPro" id="IPR013210">
    <property type="entry name" value="LRR_N_plant-typ"/>
</dbReference>
<evidence type="ECO:0000256" key="11">
    <source>
        <dbReference type="SAM" id="Phobius"/>
    </source>
</evidence>
<feature type="binding site" evidence="10">
    <location>
        <position position="279"/>
    </location>
    <ligand>
        <name>ATP</name>
        <dbReference type="ChEBI" id="CHEBI:30616"/>
    </ligand>
</feature>
<evidence type="ECO:0000256" key="1">
    <source>
        <dbReference type="ARBA" id="ARBA00004167"/>
    </source>
</evidence>
<evidence type="ECO:0000256" key="2">
    <source>
        <dbReference type="ARBA" id="ARBA00022614"/>
    </source>
</evidence>
<evidence type="ECO:0000256" key="12">
    <source>
        <dbReference type="SAM" id="SignalP"/>
    </source>
</evidence>
<dbReference type="PROSITE" id="PS00107">
    <property type="entry name" value="PROTEIN_KINASE_ATP"/>
    <property type="match status" value="1"/>
</dbReference>
<dbReference type="GeneID" id="109129105"/>
<keyword evidence="14" id="KW-1185">Reference proteome</keyword>
<dbReference type="Gene3D" id="3.80.10.10">
    <property type="entry name" value="Ribonuclease Inhibitor"/>
    <property type="match status" value="1"/>
</dbReference>
<evidence type="ECO:0000256" key="4">
    <source>
        <dbReference type="ARBA" id="ARBA00022729"/>
    </source>
</evidence>
<proteinExistence type="predicted"/>
<evidence type="ECO:0000259" key="13">
    <source>
        <dbReference type="PROSITE" id="PS50011"/>
    </source>
</evidence>
<dbReference type="PROSITE" id="PS50011">
    <property type="entry name" value="PROTEIN_KINASE_DOM"/>
    <property type="match status" value="1"/>
</dbReference>